<dbReference type="RefSeq" id="WP_330958052.1">
    <property type="nucleotide sequence ID" value="NZ_JAZGJQ010000003.1"/>
</dbReference>
<dbReference type="Pfam" id="PF00849">
    <property type="entry name" value="PseudoU_synth_2"/>
    <property type="match status" value="1"/>
</dbReference>
<dbReference type="Gene3D" id="3.10.290.10">
    <property type="entry name" value="RNA-binding S4 domain"/>
    <property type="match status" value="1"/>
</dbReference>
<proteinExistence type="inferred from homology"/>
<dbReference type="CDD" id="cd02870">
    <property type="entry name" value="PseudoU_synth_RsuA_like"/>
    <property type="match status" value="1"/>
</dbReference>
<reference evidence="6 7" key="1">
    <citation type="submission" date="2024-01" db="EMBL/GenBank/DDBJ databases">
        <title>Description of Olsenella sp. nov., isolated from pig feces.</title>
        <authorList>
            <person name="Chang Y.-H."/>
        </authorList>
    </citation>
    <scope>NUCLEOTIDE SEQUENCE [LARGE SCALE GENOMIC DNA]</scope>
    <source>
        <strain evidence="6 7">YH-ols2223</strain>
    </source>
</reference>
<dbReference type="NCBIfam" id="TIGR00093">
    <property type="entry name" value="pseudouridine synthase"/>
    <property type="match status" value="1"/>
</dbReference>
<protein>
    <recommendedName>
        <fullName evidence="4">Pseudouridine synthase</fullName>
        <ecNumber evidence="4">5.4.99.-</ecNumber>
    </recommendedName>
</protein>
<dbReference type="SUPFAM" id="SSF55120">
    <property type="entry name" value="Pseudouridine synthase"/>
    <property type="match status" value="1"/>
</dbReference>
<comment type="caution">
    <text evidence="6">The sequence shown here is derived from an EMBL/GenBank/DDBJ whole genome shotgun (WGS) entry which is preliminary data.</text>
</comment>
<dbReference type="GO" id="GO:0016853">
    <property type="term" value="F:isomerase activity"/>
    <property type="evidence" value="ECO:0007669"/>
    <property type="project" value="UniProtKB-KW"/>
</dbReference>
<keyword evidence="7" id="KW-1185">Reference proteome</keyword>
<feature type="domain" description="RNA-binding S4" evidence="5">
    <location>
        <begin position="20"/>
        <end position="80"/>
    </location>
</feature>
<evidence type="ECO:0000313" key="7">
    <source>
        <dbReference type="Proteomes" id="UP001332931"/>
    </source>
</evidence>
<accession>A0ABU7R9N4</accession>
<dbReference type="InterPro" id="IPR018496">
    <property type="entry name" value="PsdUridine_synth_RsuA/RluB_CS"/>
</dbReference>
<dbReference type="EMBL" id="JAZGJQ010000003">
    <property type="protein sequence ID" value="MEE6147290.1"/>
    <property type="molecule type" value="Genomic_DNA"/>
</dbReference>
<evidence type="ECO:0000256" key="3">
    <source>
        <dbReference type="PROSITE-ProRule" id="PRU00182"/>
    </source>
</evidence>
<comment type="similarity">
    <text evidence="1 4">Belongs to the pseudouridine synthase RsuA family.</text>
</comment>
<dbReference type="SUPFAM" id="SSF55174">
    <property type="entry name" value="Alpha-L RNA-binding motif"/>
    <property type="match status" value="1"/>
</dbReference>
<sequence length="288" mass="31004">MDEMGEAGPVQEGSGRIVPMRLQKFLARAGAASRRGSENLMTAGRVRVNGEVVRELGSKVDPLRDRVTVDGVEFRIADGPTYLMLNKPAGYVTTMSDPQGRPCVADLVPCGRYPGLFAVGRLDRDTTGLLLFTTDGEAAHQLLHPSHHVSKHYVALVEGRPTAAQLDRLRHGIRLRDGMAQPAEAEVIGPGDALFGAVAPEGARGDVSVVGIRIQEGRKHQVKRMLGAIGHKVLRLHRDEFGPLRLTGVAEGRWRLLTDGEVAAIRRVVGEAREAGAGAGAREGERED</sequence>
<dbReference type="PANTHER" id="PTHR47683:SF2">
    <property type="entry name" value="RNA-BINDING S4 DOMAIN-CONTAINING PROTEIN"/>
    <property type="match status" value="1"/>
</dbReference>
<dbReference type="SMART" id="SM00363">
    <property type="entry name" value="S4"/>
    <property type="match status" value="1"/>
</dbReference>
<dbReference type="InterPro" id="IPR020103">
    <property type="entry name" value="PsdUridine_synth_cat_dom_sf"/>
</dbReference>
<dbReference type="Gene3D" id="3.30.2350.10">
    <property type="entry name" value="Pseudouridine synthase"/>
    <property type="match status" value="1"/>
</dbReference>
<dbReference type="PROSITE" id="PS01149">
    <property type="entry name" value="PSI_RSU"/>
    <property type="match status" value="1"/>
</dbReference>
<dbReference type="PANTHER" id="PTHR47683">
    <property type="entry name" value="PSEUDOURIDINE SYNTHASE FAMILY PROTEIN-RELATED"/>
    <property type="match status" value="1"/>
</dbReference>
<name>A0ABU7R9N4_9ACTN</name>
<gene>
    <name evidence="6" type="ORF">VXJ25_04700</name>
</gene>
<dbReference type="Proteomes" id="UP001332931">
    <property type="component" value="Unassembled WGS sequence"/>
</dbReference>
<dbReference type="InterPro" id="IPR002942">
    <property type="entry name" value="S4_RNA-bd"/>
</dbReference>
<dbReference type="EC" id="5.4.99.-" evidence="4"/>
<organism evidence="6 7">
    <name type="scientific">Olsenella absiana</name>
    <dbReference type="NCBI Taxonomy" id="3115222"/>
    <lineage>
        <taxon>Bacteria</taxon>
        <taxon>Bacillati</taxon>
        <taxon>Actinomycetota</taxon>
        <taxon>Coriobacteriia</taxon>
        <taxon>Coriobacteriales</taxon>
        <taxon>Atopobiaceae</taxon>
        <taxon>Olsenella</taxon>
    </lineage>
</organism>
<dbReference type="PROSITE" id="PS50889">
    <property type="entry name" value="S4"/>
    <property type="match status" value="1"/>
</dbReference>
<dbReference type="InterPro" id="IPR000748">
    <property type="entry name" value="PsdUridine_synth_RsuA/RluB/E/F"/>
</dbReference>
<dbReference type="CDD" id="cd00165">
    <property type="entry name" value="S4"/>
    <property type="match status" value="1"/>
</dbReference>
<dbReference type="InterPro" id="IPR036986">
    <property type="entry name" value="S4_RNA-bd_sf"/>
</dbReference>
<dbReference type="InterPro" id="IPR006145">
    <property type="entry name" value="PsdUridine_synth_RsuA/RluA"/>
</dbReference>
<keyword evidence="3" id="KW-0694">RNA-binding</keyword>
<evidence type="ECO:0000256" key="2">
    <source>
        <dbReference type="ARBA" id="ARBA00023235"/>
    </source>
</evidence>
<evidence type="ECO:0000256" key="4">
    <source>
        <dbReference type="RuleBase" id="RU003887"/>
    </source>
</evidence>
<evidence type="ECO:0000313" key="6">
    <source>
        <dbReference type="EMBL" id="MEE6147290.1"/>
    </source>
</evidence>
<evidence type="ECO:0000256" key="1">
    <source>
        <dbReference type="ARBA" id="ARBA00008348"/>
    </source>
</evidence>
<keyword evidence="2 4" id="KW-0413">Isomerase</keyword>
<dbReference type="Pfam" id="PF01479">
    <property type="entry name" value="S4"/>
    <property type="match status" value="1"/>
</dbReference>
<dbReference type="InterPro" id="IPR050343">
    <property type="entry name" value="RsuA_PseudoU_synthase"/>
</dbReference>
<evidence type="ECO:0000259" key="5">
    <source>
        <dbReference type="SMART" id="SM00363"/>
    </source>
</evidence>